<dbReference type="Proteomes" id="UP001065613">
    <property type="component" value="Chromosome"/>
</dbReference>
<dbReference type="Pfam" id="PF05016">
    <property type="entry name" value="ParE_toxin"/>
    <property type="match status" value="1"/>
</dbReference>
<dbReference type="PANTHER" id="PTHR35601:SF1">
    <property type="entry name" value="TOXIN RELE"/>
    <property type="match status" value="1"/>
</dbReference>
<protein>
    <submittedName>
        <fullName evidence="3">Type II toxin-antitoxin system RelE/ParE family toxin</fullName>
    </submittedName>
</protein>
<evidence type="ECO:0000256" key="2">
    <source>
        <dbReference type="ARBA" id="ARBA00022649"/>
    </source>
</evidence>
<proteinExistence type="inferred from homology"/>
<dbReference type="InterPro" id="IPR007712">
    <property type="entry name" value="RelE/ParE_toxin"/>
</dbReference>
<dbReference type="AlphaFoldDB" id="A0A977L3U4"/>
<reference evidence="3" key="1">
    <citation type="submission" date="2021-04" db="EMBL/GenBank/DDBJ databases">
        <title>Genome sequence of Woronichinia naegeliana from Washington state freshwater lake bloom.</title>
        <authorList>
            <person name="Dreher T.W."/>
        </authorList>
    </citation>
    <scope>NUCLEOTIDE SEQUENCE</scope>
    <source>
        <strain evidence="3">WA131</strain>
    </source>
</reference>
<evidence type="ECO:0000313" key="3">
    <source>
        <dbReference type="EMBL" id="UXE64116.1"/>
    </source>
</evidence>
<dbReference type="EMBL" id="CP073041">
    <property type="protein sequence ID" value="UXE64116.1"/>
    <property type="molecule type" value="Genomic_DNA"/>
</dbReference>
<dbReference type="InterPro" id="IPR035093">
    <property type="entry name" value="RelE/ParE_toxin_dom_sf"/>
</dbReference>
<dbReference type="NCBIfam" id="TIGR02385">
    <property type="entry name" value="RelE_StbE"/>
    <property type="match status" value="1"/>
</dbReference>
<dbReference type="SUPFAM" id="SSF143011">
    <property type="entry name" value="RelE-like"/>
    <property type="match status" value="1"/>
</dbReference>
<dbReference type="Gene3D" id="3.30.2310.20">
    <property type="entry name" value="RelE-like"/>
    <property type="match status" value="1"/>
</dbReference>
<evidence type="ECO:0000256" key="1">
    <source>
        <dbReference type="ARBA" id="ARBA00006226"/>
    </source>
</evidence>
<name>A0A977L3U4_9CYAN</name>
<gene>
    <name evidence="3" type="ORF">KA717_17305</name>
</gene>
<keyword evidence="2" id="KW-1277">Toxin-antitoxin system</keyword>
<comment type="similarity">
    <text evidence="1">Belongs to the RelE toxin family.</text>
</comment>
<organism evidence="3">
    <name type="scientific">Woronichinia naegeliana WA131</name>
    <dbReference type="NCBI Taxonomy" id="2824559"/>
    <lineage>
        <taxon>Bacteria</taxon>
        <taxon>Bacillati</taxon>
        <taxon>Cyanobacteriota</taxon>
        <taxon>Cyanophyceae</taxon>
        <taxon>Synechococcales</taxon>
        <taxon>Coelosphaeriaceae</taxon>
        <taxon>Woronichinia</taxon>
    </lineage>
</organism>
<accession>A0A977L3U4</accession>
<dbReference type="KEGG" id="wna:KA717_17305"/>
<sequence length="68" mass="7908">MAQKRIIQYLKTQVAIQSNPRLLGRSLKGNKQGLWRYRVGNYRIICEILDTQMLVLVVKVGSRQSVYD</sequence>
<dbReference type="PANTHER" id="PTHR35601">
    <property type="entry name" value="TOXIN RELE"/>
    <property type="match status" value="1"/>
</dbReference>